<dbReference type="Proteomes" id="UP001642360">
    <property type="component" value="Unassembled WGS sequence"/>
</dbReference>
<sequence>MAVFQSDLRSATHIATPLSHLLNPARSDFTPDTRLSVRTPRASLIALIAGKKNANKPSICTADELHYVSVHNSDWRLALWRYKGSPKAPLRNHPLLLLSGVGTNATGYDLAPG</sequence>
<gene>
    <name evidence="1" type="ORF">ILEXP_LOCUS3941</name>
</gene>
<evidence type="ECO:0000313" key="2">
    <source>
        <dbReference type="Proteomes" id="UP001642360"/>
    </source>
</evidence>
<proteinExistence type="predicted"/>
<organism evidence="1 2">
    <name type="scientific">Ilex paraguariensis</name>
    <name type="common">yerba mate</name>
    <dbReference type="NCBI Taxonomy" id="185542"/>
    <lineage>
        <taxon>Eukaryota</taxon>
        <taxon>Viridiplantae</taxon>
        <taxon>Streptophyta</taxon>
        <taxon>Embryophyta</taxon>
        <taxon>Tracheophyta</taxon>
        <taxon>Spermatophyta</taxon>
        <taxon>Magnoliopsida</taxon>
        <taxon>eudicotyledons</taxon>
        <taxon>Gunneridae</taxon>
        <taxon>Pentapetalae</taxon>
        <taxon>asterids</taxon>
        <taxon>campanulids</taxon>
        <taxon>Aquifoliales</taxon>
        <taxon>Aquifoliaceae</taxon>
        <taxon>Ilex</taxon>
    </lineage>
</organism>
<dbReference type="AlphaFoldDB" id="A0ABC8R4E7"/>
<keyword evidence="2" id="KW-1185">Reference proteome</keyword>
<comment type="caution">
    <text evidence="1">The sequence shown here is derived from an EMBL/GenBank/DDBJ whole genome shotgun (WGS) entry which is preliminary data.</text>
</comment>
<evidence type="ECO:0000313" key="1">
    <source>
        <dbReference type="EMBL" id="CAK9136932.1"/>
    </source>
</evidence>
<protein>
    <submittedName>
        <fullName evidence="1">Uncharacterized protein</fullName>
    </submittedName>
</protein>
<dbReference type="EMBL" id="CAUOFW020000788">
    <property type="protein sequence ID" value="CAK9136932.1"/>
    <property type="molecule type" value="Genomic_DNA"/>
</dbReference>
<name>A0ABC8R4E7_9AQUA</name>
<reference evidence="1 2" key="1">
    <citation type="submission" date="2024-02" db="EMBL/GenBank/DDBJ databases">
        <authorList>
            <person name="Vignale AGUSTIN F."/>
            <person name="Sosa J E."/>
            <person name="Modenutti C."/>
        </authorList>
    </citation>
    <scope>NUCLEOTIDE SEQUENCE [LARGE SCALE GENOMIC DNA]</scope>
</reference>
<accession>A0ABC8R4E7</accession>